<name>A0A5C0SMD4_9EURY</name>
<dbReference type="Proteomes" id="UP000322631">
    <property type="component" value="Chromosome"/>
</dbReference>
<dbReference type="KEGG" id="them:FPV09_01675"/>
<keyword evidence="1" id="KW-0812">Transmembrane</keyword>
<feature type="transmembrane region" description="Helical" evidence="1">
    <location>
        <begin position="164"/>
        <end position="182"/>
    </location>
</feature>
<accession>A0A5C0SMD4</accession>
<gene>
    <name evidence="2" type="ORF">FPV09_01675</name>
</gene>
<dbReference type="GeneID" id="41608524"/>
<reference evidence="2 3" key="1">
    <citation type="submission" date="2019-07" db="EMBL/GenBank/DDBJ databases">
        <title>Complete genome of Thermococcus acidophilus.</title>
        <authorList>
            <person name="Li X."/>
        </authorList>
    </citation>
    <scope>NUCLEOTIDE SEQUENCE [LARGE SCALE GENOMIC DNA]</scope>
    <source>
        <strain evidence="2 3">SY113</strain>
    </source>
</reference>
<evidence type="ECO:0000313" key="2">
    <source>
        <dbReference type="EMBL" id="QEK14039.1"/>
    </source>
</evidence>
<proteinExistence type="predicted"/>
<evidence type="ECO:0000313" key="3">
    <source>
        <dbReference type="Proteomes" id="UP000322631"/>
    </source>
</evidence>
<keyword evidence="3" id="KW-1185">Reference proteome</keyword>
<sequence>MGGWTVYYVDRVKAPEEWISLSKELELMELQPIQLHTPEDAAKILKAICEENGSSIVVKLLGDIYAIPNVGILMIRENSESRESDDADFTTVKDMVLRRLRARDTEIIITSEKGFENLARDLFEGRIEVPDPWWKRKLKAVVVVLAVVALIVYLNLPIPKISAAQRFALRVGLLALLVLAGIRRGYFK</sequence>
<organism evidence="2 3">
    <name type="scientific">Thermococcus aciditolerans</name>
    <dbReference type="NCBI Taxonomy" id="2598455"/>
    <lineage>
        <taxon>Archaea</taxon>
        <taxon>Methanobacteriati</taxon>
        <taxon>Methanobacteriota</taxon>
        <taxon>Thermococci</taxon>
        <taxon>Thermococcales</taxon>
        <taxon>Thermococcaceae</taxon>
        <taxon>Thermococcus</taxon>
    </lineage>
</organism>
<dbReference type="AlphaFoldDB" id="A0A5C0SMD4"/>
<feature type="transmembrane region" description="Helical" evidence="1">
    <location>
        <begin position="140"/>
        <end position="158"/>
    </location>
</feature>
<keyword evidence="1" id="KW-0472">Membrane</keyword>
<dbReference type="RefSeq" id="WP_148882140.1">
    <property type="nucleotide sequence ID" value="NZ_CP041932.1"/>
</dbReference>
<protein>
    <submittedName>
        <fullName evidence="2">Uncharacterized protein</fullName>
    </submittedName>
</protein>
<keyword evidence="1" id="KW-1133">Transmembrane helix</keyword>
<dbReference type="EMBL" id="CP041932">
    <property type="protein sequence ID" value="QEK14039.1"/>
    <property type="molecule type" value="Genomic_DNA"/>
</dbReference>
<evidence type="ECO:0000256" key="1">
    <source>
        <dbReference type="SAM" id="Phobius"/>
    </source>
</evidence>